<keyword evidence="3" id="KW-0560">Oxidoreductase</keyword>
<reference evidence="7" key="1">
    <citation type="submission" date="2013-06" db="EMBL/GenBank/DDBJ databases">
        <authorList>
            <person name="Zhao Q."/>
        </authorList>
    </citation>
    <scope>NUCLEOTIDE SEQUENCE</scope>
    <source>
        <strain evidence="7">cv. W1943</strain>
    </source>
</reference>
<dbReference type="AlphaFoldDB" id="A0A0E0R8Q9"/>
<evidence type="ECO:0000313" key="7">
    <source>
        <dbReference type="Proteomes" id="UP000008022"/>
    </source>
</evidence>
<evidence type="ECO:0000313" key="6">
    <source>
        <dbReference type="EnsemblPlants" id="ORUFI11G15320.1"/>
    </source>
</evidence>
<dbReference type="PANTHER" id="PTHR43391:SF89">
    <property type="entry name" value="11-BETA-HYDROXYSTEROID DEHYDROGENASE 1A-RELATED"/>
    <property type="match status" value="1"/>
</dbReference>
<keyword evidence="5" id="KW-1133">Transmembrane helix</keyword>
<dbReference type="PRINTS" id="PR00080">
    <property type="entry name" value="SDRFAMILY"/>
</dbReference>
<dbReference type="EnsemblPlants" id="ORUFI11G15320.1">
    <property type="protein sequence ID" value="ORUFI11G15320.1"/>
    <property type="gene ID" value="ORUFI11G15320"/>
</dbReference>
<dbReference type="InterPro" id="IPR002347">
    <property type="entry name" value="SDR_fam"/>
</dbReference>
<dbReference type="Pfam" id="PF00106">
    <property type="entry name" value="adh_short"/>
    <property type="match status" value="1"/>
</dbReference>
<dbReference type="PROSITE" id="PS51257">
    <property type="entry name" value="PROKAR_LIPOPROTEIN"/>
    <property type="match status" value="1"/>
</dbReference>
<evidence type="ECO:0000256" key="1">
    <source>
        <dbReference type="ARBA" id="ARBA00004606"/>
    </source>
</evidence>
<feature type="transmembrane region" description="Helical" evidence="5">
    <location>
        <begin position="6"/>
        <end position="33"/>
    </location>
</feature>
<dbReference type="Proteomes" id="UP000008022">
    <property type="component" value="Unassembled WGS sequence"/>
</dbReference>
<protein>
    <submittedName>
        <fullName evidence="6">Uncharacterized protein</fullName>
    </submittedName>
</protein>
<dbReference type="PROSITE" id="PS00061">
    <property type="entry name" value="ADH_SHORT"/>
    <property type="match status" value="1"/>
</dbReference>
<dbReference type="InterPro" id="IPR036291">
    <property type="entry name" value="NAD(P)-bd_dom_sf"/>
</dbReference>
<evidence type="ECO:0000256" key="5">
    <source>
        <dbReference type="SAM" id="Phobius"/>
    </source>
</evidence>
<dbReference type="GO" id="GO:0016491">
    <property type="term" value="F:oxidoreductase activity"/>
    <property type="evidence" value="ECO:0007669"/>
    <property type="project" value="UniProtKB-KW"/>
</dbReference>
<dbReference type="OMA" id="IIDLNFW"/>
<dbReference type="Gene3D" id="3.40.50.720">
    <property type="entry name" value="NAD(P)-binding Rossmann-like Domain"/>
    <property type="match status" value="1"/>
</dbReference>
<comment type="subcellular location">
    <subcellularLocation>
        <location evidence="1">Membrane</location>
        <topology evidence="1">Single-pass type II membrane protein</topology>
    </subcellularLocation>
</comment>
<reference evidence="6" key="2">
    <citation type="submission" date="2015-06" db="UniProtKB">
        <authorList>
            <consortium name="EnsemblPlants"/>
        </authorList>
    </citation>
    <scope>IDENTIFICATION</scope>
</reference>
<dbReference type="InterPro" id="IPR020904">
    <property type="entry name" value="Sc_DH/Rdtase_CS"/>
</dbReference>
<dbReference type="PRINTS" id="PR00081">
    <property type="entry name" value="GDHRDH"/>
</dbReference>
<accession>A0A0E0R8Q9</accession>
<evidence type="ECO:0000256" key="4">
    <source>
        <dbReference type="RuleBase" id="RU000363"/>
    </source>
</evidence>
<evidence type="ECO:0000256" key="2">
    <source>
        <dbReference type="ARBA" id="ARBA00006484"/>
    </source>
</evidence>
<keyword evidence="5" id="KW-0812">Transmembrane</keyword>
<dbReference type="PANTHER" id="PTHR43391">
    <property type="entry name" value="RETINOL DEHYDROGENASE-RELATED"/>
    <property type="match status" value="1"/>
</dbReference>
<dbReference type="STRING" id="4529.A0A0E0R8Q9"/>
<keyword evidence="7" id="KW-1185">Reference proteome</keyword>
<keyword evidence="5" id="KW-0472">Membrane</keyword>
<dbReference type="GO" id="GO:0005829">
    <property type="term" value="C:cytosol"/>
    <property type="evidence" value="ECO:0007669"/>
    <property type="project" value="TreeGrafter"/>
</dbReference>
<dbReference type="eggNOG" id="KOG1205">
    <property type="taxonomic scope" value="Eukaryota"/>
</dbReference>
<dbReference type="Gramene" id="ORUFI11G15320.1">
    <property type="protein sequence ID" value="ORUFI11G15320.1"/>
    <property type="gene ID" value="ORUFI11G15320"/>
</dbReference>
<proteinExistence type="inferred from homology"/>
<sequence length="371" mass="40504">MAKEAFVNGFLSVFMHVGLTLVLLVYLPIAFACRALGRLLVRPFVSGEDLRGKVVLVTGASSGIGEHLVYEYAKKGACVALTARTEIALRAVAKTARDLGAPDVLVVPADITKVDDAKRAVEETVAHFGKLNHLVANAGIWSSCFFEEITNITAFHNVIDLNFWGAVYPTYFALPYLKASRGNIVVTSSVAGRVPTARMSFYNASKGAVIRFYETLRAELGSHGAVIRFYETLRAELGSHVRVTILTPGYVVSNLTMGKGIQKDGHVGIDEEARDINVGPLPVGKTETLAKVVVAAVRRGDYYVTWPGWYWPFHMVMCTAPELVDWFSRTFYVSKSSDHDGDALSKKILEAVGGKKFLYPKTIRSHAIAAS</sequence>
<comment type="similarity">
    <text evidence="2 4">Belongs to the short-chain dehydrogenases/reductases (SDR) family.</text>
</comment>
<evidence type="ECO:0000256" key="3">
    <source>
        <dbReference type="ARBA" id="ARBA00023002"/>
    </source>
</evidence>
<name>A0A0E0R8Q9_ORYRU</name>
<dbReference type="GO" id="GO:0016020">
    <property type="term" value="C:membrane"/>
    <property type="evidence" value="ECO:0007669"/>
    <property type="project" value="UniProtKB-SubCell"/>
</dbReference>
<dbReference type="HOGENOM" id="CLU_010194_2_1_1"/>
<dbReference type="SUPFAM" id="SSF51735">
    <property type="entry name" value="NAD(P)-binding Rossmann-fold domains"/>
    <property type="match status" value="1"/>
</dbReference>
<organism evidence="6 7">
    <name type="scientific">Oryza rufipogon</name>
    <name type="common">Brownbeard rice</name>
    <name type="synonym">Asian wild rice</name>
    <dbReference type="NCBI Taxonomy" id="4529"/>
    <lineage>
        <taxon>Eukaryota</taxon>
        <taxon>Viridiplantae</taxon>
        <taxon>Streptophyta</taxon>
        <taxon>Embryophyta</taxon>
        <taxon>Tracheophyta</taxon>
        <taxon>Spermatophyta</taxon>
        <taxon>Magnoliopsida</taxon>
        <taxon>Liliopsida</taxon>
        <taxon>Poales</taxon>
        <taxon>Poaceae</taxon>
        <taxon>BOP clade</taxon>
        <taxon>Oryzoideae</taxon>
        <taxon>Oryzeae</taxon>
        <taxon>Oryzinae</taxon>
        <taxon>Oryza</taxon>
    </lineage>
</organism>